<accession>A0A6C0CJ24</accession>
<dbReference type="EMBL" id="MN739413">
    <property type="protein sequence ID" value="QHT03545.1"/>
    <property type="molecule type" value="Genomic_DNA"/>
</dbReference>
<organism evidence="1">
    <name type="scientific">viral metagenome</name>
    <dbReference type="NCBI Taxonomy" id="1070528"/>
    <lineage>
        <taxon>unclassified sequences</taxon>
        <taxon>metagenomes</taxon>
        <taxon>organismal metagenomes</taxon>
    </lineage>
</organism>
<proteinExistence type="predicted"/>
<dbReference type="AlphaFoldDB" id="A0A6C0CJ24"/>
<name>A0A6C0CJ24_9ZZZZ</name>
<protein>
    <recommendedName>
        <fullName evidence="2">F-box domain-containing protein</fullName>
    </recommendedName>
</protein>
<sequence>MTSIQNLSRDQIQLIAAYLDPIDIITLARACPRLAQKIDLHFREHFGSEYYAKFVDMMVRTETCVSGSFVLQMFLLPENEVWGGSDIDFFATSIHRIPGDQVFHEAEKFFHYVQGWDMGKQGRYTHAPNKIDMVREFNIATPRMQNGTLRPESFISDNFKW</sequence>
<evidence type="ECO:0000313" key="1">
    <source>
        <dbReference type="EMBL" id="QHT03545.1"/>
    </source>
</evidence>
<reference evidence="1" key="1">
    <citation type="journal article" date="2020" name="Nature">
        <title>Giant virus diversity and host interactions through global metagenomics.</title>
        <authorList>
            <person name="Schulz F."/>
            <person name="Roux S."/>
            <person name="Paez-Espino D."/>
            <person name="Jungbluth S."/>
            <person name="Walsh D.A."/>
            <person name="Denef V.J."/>
            <person name="McMahon K.D."/>
            <person name="Konstantinidis K.T."/>
            <person name="Eloe-Fadrosh E.A."/>
            <person name="Kyrpides N.C."/>
            <person name="Woyke T."/>
        </authorList>
    </citation>
    <scope>NUCLEOTIDE SEQUENCE</scope>
    <source>
        <strain evidence="1">GVMAG-M-3300021079-18</strain>
    </source>
</reference>
<evidence type="ECO:0008006" key="2">
    <source>
        <dbReference type="Google" id="ProtNLM"/>
    </source>
</evidence>